<reference evidence="2 3" key="1">
    <citation type="submission" date="2020-04" db="EMBL/GenBank/DDBJ databases">
        <authorList>
            <person name="Liu A."/>
        </authorList>
    </citation>
    <scope>NUCLEOTIDE SEQUENCE [LARGE SCALE GENOMIC DNA]</scope>
    <source>
        <strain evidence="2 3">RZ02</strain>
    </source>
</reference>
<evidence type="ECO:0000313" key="2">
    <source>
        <dbReference type="EMBL" id="NMW30686.1"/>
    </source>
</evidence>
<dbReference type="RefSeq" id="WP_170009550.1">
    <property type="nucleotide sequence ID" value="NZ_JABCRE010000002.1"/>
</dbReference>
<feature type="transmembrane region" description="Helical" evidence="1">
    <location>
        <begin position="54"/>
        <end position="76"/>
    </location>
</feature>
<feature type="transmembrane region" description="Helical" evidence="1">
    <location>
        <begin position="6"/>
        <end position="25"/>
    </location>
</feature>
<proteinExistence type="predicted"/>
<name>A0A848QMA8_9SPHN</name>
<dbReference type="Proteomes" id="UP000561181">
    <property type="component" value="Unassembled WGS sequence"/>
</dbReference>
<evidence type="ECO:0008006" key="4">
    <source>
        <dbReference type="Google" id="ProtNLM"/>
    </source>
</evidence>
<feature type="transmembrane region" description="Helical" evidence="1">
    <location>
        <begin position="88"/>
        <end position="107"/>
    </location>
</feature>
<keyword evidence="1" id="KW-0472">Membrane</keyword>
<accession>A0A848QMA8</accession>
<keyword evidence="1" id="KW-0812">Transmembrane</keyword>
<dbReference type="AlphaFoldDB" id="A0A848QMA8"/>
<comment type="caution">
    <text evidence="2">The sequence shown here is derived from an EMBL/GenBank/DDBJ whole genome shotgun (WGS) entry which is preliminary data.</text>
</comment>
<keyword evidence="1" id="KW-1133">Transmembrane helix</keyword>
<dbReference type="EMBL" id="JABCRE010000002">
    <property type="protein sequence ID" value="NMW30686.1"/>
    <property type="molecule type" value="Genomic_DNA"/>
</dbReference>
<keyword evidence="3" id="KW-1185">Reference proteome</keyword>
<protein>
    <recommendedName>
        <fullName evidence="4">DUF1648 domain-containing protein</fullName>
    </recommendedName>
</protein>
<sequence>MSEEWLPLILCAPFVLLIMASGLWANRRFRRFKRLPGHFDITGKATYLAPRSLIIWYIPIVLSTVLIAIALAGVLVPSELQNGDAVTGVVLGGVCILGAQMLILWLTERWASRQN</sequence>
<gene>
    <name evidence="2" type="ORF">HKD42_01265</name>
</gene>
<evidence type="ECO:0000313" key="3">
    <source>
        <dbReference type="Proteomes" id="UP000561181"/>
    </source>
</evidence>
<evidence type="ECO:0000256" key="1">
    <source>
        <dbReference type="SAM" id="Phobius"/>
    </source>
</evidence>
<organism evidence="2 3">
    <name type="scientific">Pontixanthobacter rizhaonensis</name>
    <dbReference type="NCBI Taxonomy" id="2730337"/>
    <lineage>
        <taxon>Bacteria</taxon>
        <taxon>Pseudomonadati</taxon>
        <taxon>Pseudomonadota</taxon>
        <taxon>Alphaproteobacteria</taxon>
        <taxon>Sphingomonadales</taxon>
        <taxon>Erythrobacteraceae</taxon>
        <taxon>Pontixanthobacter</taxon>
    </lineage>
</organism>